<sequence>MGVGQARGSGCFADTYDEKRVPLPIRLPPIPRSSLVGQSCRAGHFVATDFYLEVQNYWLKYFFNHSGIGTEINRLKDVFSINIPILRFLLQLLKIESGTNVTHQSHKNKLDHLSIMNFLRMASAEKFGELNDLGYTPTAILDMYHEGIKKLQDEYESGAQGLDRFRPHSEGIYQMYEAREKRARAMDIDKENAEVLSEHSGSVNNDDITR</sequence>
<dbReference type="STRING" id="1165861.A0A0L0VDB1"/>
<proteinExistence type="predicted"/>
<dbReference type="InterPro" id="IPR046496">
    <property type="entry name" value="DUF6589"/>
</dbReference>
<dbReference type="EMBL" id="AJIL01000072">
    <property type="protein sequence ID" value="KNE97171.1"/>
    <property type="molecule type" value="Genomic_DNA"/>
</dbReference>
<comment type="caution">
    <text evidence="2">The sequence shown here is derived from an EMBL/GenBank/DDBJ whole genome shotgun (WGS) entry which is preliminary data.</text>
</comment>
<evidence type="ECO:0000313" key="2">
    <source>
        <dbReference type="EMBL" id="KNE97171.1"/>
    </source>
</evidence>
<organism evidence="2 3">
    <name type="scientific">Puccinia striiformis f. sp. tritici PST-78</name>
    <dbReference type="NCBI Taxonomy" id="1165861"/>
    <lineage>
        <taxon>Eukaryota</taxon>
        <taxon>Fungi</taxon>
        <taxon>Dikarya</taxon>
        <taxon>Basidiomycota</taxon>
        <taxon>Pucciniomycotina</taxon>
        <taxon>Pucciniomycetes</taxon>
        <taxon>Pucciniales</taxon>
        <taxon>Pucciniaceae</taxon>
        <taxon>Puccinia</taxon>
    </lineage>
</organism>
<protein>
    <recommendedName>
        <fullName evidence="1">DUF6589 domain-containing protein</fullName>
    </recommendedName>
</protein>
<keyword evidence="3" id="KW-1185">Reference proteome</keyword>
<feature type="domain" description="DUF6589" evidence="1">
    <location>
        <begin position="33"/>
        <end position="106"/>
    </location>
</feature>
<reference evidence="3" key="1">
    <citation type="submission" date="2014-03" db="EMBL/GenBank/DDBJ databases">
        <title>The Genome Sequence of Puccinia striiformis f. sp. tritici PST-78.</title>
        <authorList>
            <consortium name="The Broad Institute Genome Sequencing Platform"/>
            <person name="Cuomo C."/>
            <person name="Hulbert S."/>
            <person name="Chen X."/>
            <person name="Walker B."/>
            <person name="Young S.K."/>
            <person name="Zeng Q."/>
            <person name="Gargeya S."/>
            <person name="Fitzgerald M."/>
            <person name="Haas B."/>
            <person name="Abouelleil A."/>
            <person name="Alvarado L."/>
            <person name="Arachchi H.M."/>
            <person name="Berlin A.M."/>
            <person name="Chapman S.B."/>
            <person name="Goldberg J."/>
            <person name="Griggs A."/>
            <person name="Gujja S."/>
            <person name="Hansen M."/>
            <person name="Howarth C."/>
            <person name="Imamovic A."/>
            <person name="Larimer J."/>
            <person name="McCowan C."/>
            <person name="Montmayeur A."/>
            <person name="Murphy C."/>
            <person name="Neiman D."/>
            <person name="Pearson M."/>
            <person name="Priest M."/>
            <person name="Roberts A."/>
            <person name="Saif S."/>
            <person name="Shea T."/>
            <person name="Sisk P."/>
            <person name="Sykes S."/>
            <person name="Wortman J."/>
            <person name="Nusbaum C."/>
            <person name="Birren B."/>
        </authorList>
    </citation>
    <scope>NUCLEOTIDE SEQUENCE [LARGE SCALE GENOMIC DNA]</scope>
    <source>
        <strain evidence="3">race PST-78</strain>
    </source>
</reference>
<evidence type="ECO:0000259" key="1">
    <source>
        <dbReference type="Pfam" id="PF20231"/>
    </source>
</evidence>
<name>A0A0L0VDB1_9BASI</name>
<dbReference type="Proteomes" id="UP000054564">
    <property type="component" value="Unassembled WGS sequence"/>
</dbReference>
<accession>A0A0L0VDB1</accession>
<dbReference type="Pfam" id="PF20231">
    <property type="entry name" value="DUF6589"/>
    <property type="match status" value="1"/>
</dbReference>
<dbReference type="AlphaFoldDB" id="A0A0L0VDB1"/>
<gene>
    <name evidence="2" type="ORF">PSTG_09597</name>
</gene>
<evidence type="ECO:0000313" key="3">
    <source>
        <dbReference type="Proteomes" id="UP000054564"/>
    </source>
</evidence>